<evidence type="ECO:0000313" key="2">
    <source>
        <dbReference type="Proteomes" id="UP000242450"/>
    </source>
</evidence>
<feature type="non-terminal residue" evidence="1">
    <location>
        <position position="103"/>
    </location>
</feature>
<dbReference type="EMBL" id="MKHE01000028">
    <property type="protein sequence ID" value="OWK01473.1"/>
    <property type="molecule type" value="Genomic_DNA"/>
</dbReference>
<organism evidence="1 2">
    <name type="scientific">Cervus elaphus hippelaphus</name>
    <name type="common">European red deer</name>
    <dbReference type="NCBI Taxonomy" id="46360"/>
    <lineage>
        <taxon>Eukaryota</taxon>
        <taxon>Metazoa</taxon>
        <taxon>Chordata</taxon>
        <taxon>Craniata</taxon>
        <taxon>Vertebrata</taxon>
        <taxon>Euteleostomi</taxon>
        <taxon>Mammalia</taxon>
        <taxon>Eutheria</taxon>
        <taxon>Laurasiatheria</taxon>
        <taxon>Artiodactyla</taxon>
        <taxon>Ruminantia</taxon>
        <taxon>Pecora</taxon>
        <taxon>Cervidae</taxon>
        <taxon>Cervinae</taxon>
        <taxon>Cervus</taxon>
    </lineage>
</organism>
<protein>
    <submittedName>
        <fullName evidence="1">Uncharacterized protein</fullName>
    </submittedName>
</protein>
<name>A0A212C655_CEREH</name>
<gene>
    <name evidence="1" type="ORF">Celaphus_00018715</name>
</gene>
<reference evidence="1 2" key="1">
    <citation type="journal article" date="2018" name="Mol. Genet. Genomics">
        <title>The red deer Cervus elaphus genome CerEla1.0: sequencing, annotating, genes, and chromosomes.</title>
        <authorList>
            <person name="Bana N.A."/>
            <person name="Nyiri A."/>
            <person name="Nagy J."/>
            <person name="Frank K."/>
            <person name="Nagy T."/>
            <person name="Steger V."/>
            <person name="Schiller M."/>
            <person name="Lakatos P."/>
            <person name="Sugar L."/>
            <person name="Horn P."/>
            <person name="Barta E."/>
            <person name="Orosz L."/>
        </authorList>
    </citation>
    <scope>NUCLEOTIDE SEQUENCE [LARGE SCALE GENOMIC DNA]</scope>
    <source>
        <strain evidence="1">Hungarian</strain>
    </source>
</reference>
<keyword evidence="2" id="KW-1185">Reference proteome</keyword>
<feature type="non-terminal residue" evidence="1">
    <location>
        <position position="1"/>
    </location>
</feature>
<evidence type="ECO:0000313" key="1">
    <source>
        <dbReference type="EMBL" id="OWK01473.1"/>
    </source>
</evidence>
<comment type="caution">
    <text evidence="1">The sequence shown here is derived from an EMBL/GenBank/DDBJ whole genome shotgun (WGS) entry which is preliminary data.</text>
</comment>
<dbReference type="AlphaFoldDB" id="A0A212C655"/>
<proteinExistence type="predicted"/>
<dbReference type="OrthoDB" id="8988882at2759"/>
<sequence length="103" mass="11441">QFCGVLGHTFMEFLKGSGDYCQAQHDLYADKNLRSMELPQSLSFVKTLVVVLLFIVLQALAESDEELLTASNFCIWRSIVLKCGCASKTPMGIETTVAFSKTR</sequence>
<accession>A0A212C655</accession>
<dbReference type="Proteomes" id="UP000242450">
    <property type="component" value="Chromosome 28"/>
</dbReference>